<proteinExistence type="predicted"/>
<accession>A0A271KD06</accession>
<dbReference type="OrthoDB" id="8080712at2"/>
<sequence>MAVKIGDEVTLTVTILKVLDNGMSSVSIPSYSFPFSIDTLKRTKAGQKVEITGFVTRVDDENGKVTVRIEGAGLVTVDVGTVSHEPAPRVRQSR</sequence>
<protein>
    <recommendedName>
        <fullName evidence="3">DUF5666 domain-containing protein</fullName>
    </recommendedName>
</protein>
<reference evidence="1 2" key="1">
    <citation type="submission" date="2017-08" db="EMBL/GenBank/DDBJ databases">
        <title>Mesorhizobium wenxinae sp. nov., a novel rhizobial species isolated from root nodules of chickpea (Cicer arietinum L.).</title>
        <authorList>
            <person name="Zhang J."/>
        </authorList>
    </citation>
    <scope>NUCLEOTIDE SEQUENCE [LARGE SCALE GENOMIC DNA]</scope>
    <source>
        <strain evidence="2">WYCCWR 10019</strain>
    </source>
</reference>
<name>A0A271KD06_9HYPH</name>
<dbReference type="Proteomes" id="UP000215931">
    <property type="component" value="Unassembled WGS sequence"/>
</dbReference>
<dbReference type="RefSeq" id="WP_095520585.1">
    <property type="nucleotide sequence ID" value="NZ_NPKH01000028.1"/>
</dbReference>
<keyword evidence="2" id="KW-1185">Reference proteome</keyword>
<dbReference type="EMBL" id="NPKH01000028">
    <property type="protein sequence ID" value="PAP93057.1"/>
    <property type="molecule type" value="Genomic_DNA"/>
</dbReference>
<gene>
    <name evidence="1" type="ORF">CIT31_23340</name>
</gene>
<comment type="caution">
    <text evidence="1">The sequence shown here is derived from an EMBL/GenBank/DDBJ whole genome shotgun (WGS) entry which is preliminary data.</text>
</comment>
<evidence type="ECO:0000313" key="1">
    <source>
        <dbReference type="EMBL" id="PAP93057.1"/>
    </source>
</evidence>
<dbReference type="AlphaFoldDB" id="A0A271KD06"/>
<evidence type="ECO:0008006" key="3">
    <source>
        <dbReference type="Google" id="ProtNLM"/>
    </source>
</evidence>
<evidence type="ECO:0000313" key="2">
    <source>
        <dbReference type="Proteomes" id="UP000215931"/>
    </source>
</evidence>
<organism evidence="1 2">
    <name type="scientific">Mesorhizobium wenxiniae</name>
    <dbReference type="NCBI Taxonomy" id="2014805"/>
    <lineage>
        <taxon>Bacteria</taxon>
        <taxon>Pseudomonadati</taxon>
        <taxon>Pseudomonadota</taxon>
        <taxon>Alphaproteobacteria</taxon>
        <taxon>Hyphomicrobiales</taxon>
        <taxon>Phyllobacteriaceae</taxon>
        <taxon>Mesorhizobium</taxon>
    </lineage>
</organism>